<dbReference type="PROSITE" id="PS50263">
    <property type="entry name" value="CN_HYDROLASE"/>
    <property type="match status" value="1"/>
</dbReference>
<dbReference type="Proteomes" id="UP000315440">
    <property type="component" value="Unassembled WGS sequence"/>
</dbReference>
<dbReference type="InterPro" id="IPR004563">
    <property type="entry name" value="Apolipo_AcylTrfase"/>
</dbReference>
<organism evidence="12 13">
    <name type="scientific">Pseudobythopirellula maris</name>
    <dbReference type="NCBI Taxonomy" id="2527991"/>
    <lineage>
        <taxon>Bacteria</taxon>
        <taxon>Pseudomonadati</taxon>
        <taxon>Planctomycetota</taxon>
        <taxon>Planctomycetia</taxon>
        <taxon>Pirellulales</taxon>
        <taxon>Lacipirellulaceae</taxon>
        <taxon>Pseudobythopirellula</taxon>
    </lineage>
</organism>
<evidence type="ECO:0000313" key="13">
    <source>
        <dbReference type="Proteomes" id="UP000315440"/>
    </source>
</evidence>
<feature type="transmembrane region" description="Helical" evidence="10">
    <location>
        <begin position="451"/>
        <end position="469"/>
    </location>
</feature>
<dbReference type="OrthoDB" id="2826359at2"/>
<evidence type="ECO:0000256" key="6">
    <source>
        <dbReference type="ARBA" id="ARBA00022692"/>
    </source>
</evidence>
<evidence type="ECO:0000256" key="5">
    <source>
        <dbReference type="ARBA" id="ARBA00022679"/>
    </source>
</evidence>
<dbReference type="RefSeq" id="WP_146402055.1">
    <property type="nucleotide sequence ID" value="NZ_SJPQ01000003.1"/>
</dbReference>
<sequence>MNRIQALFRRSHLWLALGLTMFVLSHGSVTVPICSWFAFVFLIRYHRTSARPWLSILTIWIGMSACYEIVFSGLGVPLSGGLFHTVCLLMAAVGALPFLVDGCFYRKLRGAAATLVWPLTMVTISFFTLAYVPSLADAQVEYPPLIQIVSITGAGGLVFLIYWFAAVLNQIWESGGDWQCVKKEGSLLLGALMLVLAYGETRLALASSQEETLPVAMISEKANSYRDLRTYQLEDLEGLFRLSQEAADEGARVIAWAEGSAETPRGKEEELIERGKEFAKSNEVYLFMSVISHPASGLSENKTVGISPDGQIVVDYLKANLVPGLETHLKKGDGVVAAANIDGVRTGHVICYDIDFPAYIRQAGRSGVDVLFAPSSDWRAIRRFHARPARIRAVENGCSLVRPTIQGLSIATDPYGRVLACQDYFSDGPRLTIVEVPTSGVPTFYASHGDLFSHASIALLAILAGVACLRGSITREPTQTLAQR</sequence>
<dbReference type="GO" id="GO:0042158">
    <property type="term" value="P:lipoprotein biosynthetic process"/>
    <property type="evidence" value="ECO:0007669"/>
    <property type="project" value="InterPro"/>
</dbReference>
<comment type="similarity">
    <text evidence="3">Belongs to the carbon-nitrogen hydrolase superfamily. NIT1/NIT2 family.</text>
</comment>
<dbReference type="SUPFAM" id="SSF56317">
    <property type="entry name" value="Carbon-nitrogen hydrolase"/>
    <property type="match status" value="1"/>
</dbReference>
<evidence type="ECO:0000256" key="10">
    <source>
        <dbReference type="SAM" id="Phobius"/>
    </source>
</evidence>
<dbReference type="Gene3D" id="3.60.110.10">
    <property type="entry name" value="Carbon-nitrogen hydrolase"/>
    <property type="match status" value="1"/>
</dbReference>
<comment type="similarity">
    <text evidence="2">Belongs to the CN hydrolase family. Apolipoprotein N-acyltransferase subfamily.</text>
</comment>
<evidence type="ECO:0000313" key="12">
    <source>
        <dbReference type="EMBL" id="TWT87692.1"/>
    </source>
</evidence>
<comment type="subcellular location">
    <subcellularLocation>
        <location evidence="1">Cell membrane</location>
        <topology evidence="1">Multi-pass membrane protein</topology>
    </subcellularLocation>
</comment>
<evidence type="ECO:0000259" key="11">
    <source>
        <dbReference type="PROSITE" id="PS50263"/>
    </source>
</evidence>
<feature type="transmembrane region" description="Helical" evidence="10">
    <location>
        <begin position="54"/>
        <end position="76"/>
    </location>
</feature>
<evidence type="ECO:0000256" key="9">
    <source>
        <dbReference type="ARBA" id="ARBA00023315"/>
    </source>
</evidence>
<proteinExistence type="inferred from homology"/>
<comment type="caution">
    <text evidence="12">The sequence shown here is derived from an EMBL/GenBank/DDBJ whole genome shotgun (WGS) entry which is preliminary data.</text>
</comment>
<keyword evidence="7 10" id="KW-1133">Transmembrane helix</keyword>
<protein>
    <submittedName>
        <fullName evidence="12">Apolipoprotein N-acyltransferase</fullName>
    </submittedName>
</protein>
<feature type="transmembrane region" description="Helical" evidence="10">
    <location>
        <begin position="186"/>
        <end position="205"/>
    </location>
</feature>
<dbReference type="GO" id="GO:0005886">
    <property type="term" value="C:plasma membrane"/>
    <property type="evidence" value="ECO:0007669"/>
    <property type="project" value="UniProtKB-SubCell"/>
</dbReference>
<feature type="domain" description="CN hydrolase" evidence="11">
    <location>
        <begin position="213"/>
        <end position="438"/>
    </location>
</feature>
<evidence type="ECO:0000256" key="7">
    <source>
        <dbReference type="ARBA" id="ARBA00022989"/>
    </source>
</evidence>
<evidence type="ECO:0000256" key="8">
    <source>
        <dbReference type="ARBA" id="ARBA00023136"/>
    </source>
</evidence>
<evidence type="ECO:0000256" key="1">
    <source>
        <dbReference type="ARBA" id="ARBA00004651"/>
    </source>
</evidence>
<dbReference type="GO" id="GO:0016410">
    <property type="term" value="F:N-acyltransferase activity"/>
    <property type="evidence" value="ECO:0007669"/>
    <property type="project" value="InterPro"/>
</dbReference>
<dbReference type="InterPro" id="IPR003010">
    <property type="entry name" value="C-N_Hydrolase"/>
</dbReference>
<dbReference type="InterPro" id="IPR001110">
    <property type="entry name" value="UPF0012_CS"/>
</dbReference>
<dbReference type="PROSITE" id="PS01227">
    <property type="entry name" value="UPF0012"/>
    <property type="match status" value="1"/>
</dbReference>
<reference evidence="12 13" key="1">
    <citation type="submission" date="2019-02" db="EMBL/GenBank/DDBJ databases">
        <title>Deep-cultivation of Planctomycetes and their phenomic and genomic characterization uncovers novel biology.</title>
        <authorList>
            <person name="Wiegand S."/>
            <person name="Jogler M."/>
            <person name="Boedeker C."/>
            <person name="Pinto D."/>
            <person name="Vollmers J."/>
            <person name="Rivas-Marin E."/>
            <person name="Kohn T."/>
            <person name="Peeters S.H."/>
            <person name="Heuer A."/>
            <person name="Rast P."/>
            <person name="Oberbeckmann S."/>
            <person name="Bunk B."/>
            <person name="Jeske O."/>
            <person name="Meyerdierks A."/>
            <person name="Storesund J.E."/>
            <person name="Kallscheuer N."/>
            <person name="Luecker S."/>
            <person name="Lage O.M."/>
            <person name="Pohl T."/>
            <person name="Merkel B.J."/>
            <person name="Hornburger P."/>
            <person name="Mueller R.-W."/>
            <person name="Bruemmer F."/>
            <person name="Labrenz M."/>
            <person name="Spormann A.M."/>
            <person name="Op Den Camp H."/>
            <person name="Overmann J."/>
            <person name="Amann R."/>
            <person name="Jetten M.S.M."/>
            <person name="Mascher T."/>
            <person name="Medema M.H."/>
            <person name="Devos D.P."/>
            <person name="Kaster A.-K."/>
            <person name="Ovreas L."/>
            <person name="Rohde M."/>
            <person name="Galperin M.Y."/>
            <person name="Jogler C."/>
        </authorList>
    </citation>
    <scope>NUCLEOTIDE SEQUENCE [LARGE SCALE GENOMIC DNA]</scope>
    <source>
        <strain evidence="12 13">Mal64</strain>
    </source>
</reference>
<accession>A0A5C5ZK09</accession>
<dbReference type="AlphaFoldDB" id="A0A5C5ZK09"/>
<dbReference type="PANTHER" id="PTHR38686">
    <property type="entry name" value="APOLIPOPROTEIN N-ACYLTRANSFERASE"/>
    <property type="match status" value="1"/>
</dbReference>
<evidence type="ECO:0000256" key="3">
    <source>
        <dbReference type="ARBA" id="ARBA00010613"/>
    </source>
</evidence>
<keyword evidence="5 12" id="KW-0808">Transferase</keyword>
<feature type="transmembrane region" description="Helical" evidence="10">
    <location>
        <begin position="144"/>
        <end position="165"/>
    </location>
</feature>
<dbReference type="EMBL" id="SJPQ01000003">
    <property type="protein sequence ID" value="TWT87692.1"/>
    <property type="molecule type" value="Genomic_DNA"/>
</dbReference>
<keyword evidence="6 10" id="KW-0812">Transmembrane</keyword>
<dbReference type="Pfam" id="PF00795">
    <property type="entry name" value="CN_hydrolase"/>
    <property type="match status" value="1"/>
</dbReference>
<gene>
    <name evidence="12" type="ORF">Mal64_32350</name>
</gene>
<feature type="transmembrane region" description="Helical" evidence="10">
    <location>
        <begin position="82"/>
        <end position="100"/>
    </location>
</feature>
<keyword evidence="12" id="KW-0449">Lipoprotein</keyword>
<feature type="transmembrane region" description="Helical" evidence="10">
    <location>
        <begin position="12"/>
        <end position="42"/>
    </location>
</feature>
<keyword evidence="4" id="KW-1003">Cell membrane</keyword>
<keyword evidence="9 12" id="KW-0012">Acyltransferase</keyword>
<feature type="transmembrane region" description="Helical" evidence="10">
    <location>
        <begin position="112"/>
        <end position="132"/>
    </location>
</feature>
<dbReference type="PANTHER" id="PTHR38686:SF1">
    <property type="entry name" value="APOLIPOPROTEIN N-ACYLTRANSFERASE"/>
    <property type="match status" value="1"/>
</dbReference>
<evidence type="ECO:0000256" key="2">
    <source>
        <dbReference type="ARBA" id="ARBA00010065"/>
    </source>
</evidence>
<name>A0A5C5ZK09_9BACT</name>
<keyword evidence="8 10" id="KW-0472">Membrane</keyword>
<evidence type="ECO:0000256" key="4">
    <source>
        <dbReference type="ARBA" id="ARBA00022475"/>
    </source>
</evidence>
<keyword evidence="13" id="KW-1185">Reference proteome</keyword>
<dbReference type="InterPro" id="IPR036526">
    <property type="entry name" value="C-N_Hydrolase_sf"/>
</dbReference>